<evidence type="ECO:0000313" key="3">
    <source>
        <dbReference type="EMBL" id="GAA4568644.1"/>
    </source>
</evidence>
<evidence type="ECO:0000259" key="1">
    <source>
        <dbReference type="Pfam" id="PF13280"/>
    </source>
</evidence>
<protein>
    <submittedName>
        <fullName evidence="3">WYL domain-containing protein</fullName>
    </submittedName>
</protein>
<dbReference type="PANTHER" id="PTHR34580:SF3">
    <property type="entry name" value="PROTEIN PAFB"/>
    <property type="match status" value="1"/>
</dbReference>
<reference evidence="4" key="1">
    <citation type="journal article" date="2019" name="Int. J. Syst. Evol. Microbiol.">
        <title>The Global Catalogue of Microorganisms (GCM) 10K type strain sequencing project: providing services to taxonomists for standard genome sequencing and annotation.</title>
        <authorList>
            <consortium name="The Broad Institute Genomics Platform"/>
            <consortium name="The Broad Institute Genome Sequencing Center for Infectious Disease"/>
            <person name="Wu L."/>
            <person name="Ma J."/>
        </authorList>
    </citation>
    <scope>NUCLEOTIDE SEQUENCE [LARGE SCALE GENOMIC DNA]</scope>
    <source>
        <strain evidence="4">JCM 3175</strain>
    </source>
</reference>
<sequence length="378" mass="41043">MAGLGRPPEERGRVGRVWRGSPRGATLRAAPARVHARAARAASVRYVSRTRTERLVNLVICLLSTRRFLTAAQIAATVPGYEHDPDDAKDHEAFQRKFERDKAELRELGVPLETGTASVFDAEPGYRIAHREYALPDIPLEPDEAAAVGIAARLWQHAGLAAAASSGLAKLRAAGVDVDPQATLGMEPMVTVDPAFAPLTAAARDRREVNFDYRVPDRDASSRRRLQPWGVVCWRGRWYVVGHDLDRDATRCFRLSRVVGAVRVTGQPGAYEPPAGVDLISHVARWSGPVERTGRATVAVAPGRAAGLRRWAVETTTGPDGDRLVLPYADPDSLAGQLVGYGPDVRVLDPPEVREAVIQRLKEIAARHDELAVAGGAR</sequence>
<dbReference type="InterPro" id="IPR026881">
    <property type="entry name" value="WYL_dom"/>
</dbReference>
<feature type="domain" description="WYL" evidence="1">
    <location>
        <begin position="195"/>
        <end position="259"/>
    </location>
</feature>
<dbReference type="PANTHER" id="PTHR34580">
    <property type="match status" value="1"/>
</dbReference>
<name>A0ABP8SG58_9ACTN</name>
<organism evidence="3 4">
    <name type="scientific">Micromonospora coerulea</name>
    <dbReference type="NCBI Taxonomy" id="47856"/>
    <lineage>
        <taxon>Bacteria</taxon>
        <taxon>Bacillati</taxon>
        <taxon>Actinomycetota</taxon>
        <taxon>Actinomycetes</taxon>
        <taxon>Micromonosporales</taxon>
        <taxon>Micromonosporaceae</taxon>
        <taxon>Micromonospora</taxon>
    </lineage>
</organism>
<feature type="domain" description="WCX" evidence="2">
    <location>
        <begin position="294"/>
        <end position="365"/>
    </location>
</feature>
<accession>A0ABP8SG58</accession>
<evidence type="ECO:0000313" key="4">
    <source>
        <dbReference type="Proteomes" id="UP001500307"/>
    </source>
</evidence>
<proteinExistence type="predicted"/>
<dbReference type="Pfam" id="PF25583">
    <property type="entry name" value="WCX"/>
    <property type="match status" value="1"/>
</dbReference>
<dbReference type="PROSITE" id="PS52050">
    <property type="entry name" value="WYL"/>
    <property type="match status" value="1"/>
</dbReference>
<evidence type="ECO:0000259" key="2">
    <source>
        <dbReference type="Pfam" id="PF25583"/>
    </source>
</evidence>
<keyword evidence="4" id="KW-1185">Reference proteome</keyword>
<dbReference type="InterPro" id="IPR057727">
    <property type="entry name" value="WCX_dom"/>
</dbReference>
<dbReference type="Proteomes" id="UP001500307">
    <property type="component" value="Unassembled WGS sequence"/>
</dbReference>
<dbReference type="Pfam" id="PF13280">
    <property type="entry name" value="WYL"/>
    <property type="match status" value="1"/>
</dbReference>
<dbReference type="InterPro" id="IPR051534">
    <property type="entry name" value="CBASS_pafABC_assoc_protein"/>
</dbReference>
<dbReference type="EMBL" id="BAABGU010000011">
    <property type="protein sequence ID" value="GAA4568644.1"/>
    <property type="molecule type" value="Genomic_DNA"/>
</dbReference>
<comment type="caution">
    <text evidence="3">The sequence shown here is derived from an EMBL/GenBank/DDBJ whole genome shotgun (WGS) entry which is preliminary data.</text>
</comment>
<gene>
    <name evidence="3" type="ORF">GCM10023176_23460</name>
</gene>